<dbReference type="Gene3D" id="3.90.550.10">
    <property type="entry name" value="Spore Coat Polysaccharide Biosynthesis Protein SpsA, Chain A"/>
    <property type="match status" value="1"/>
</dbReference>
<dbReference type="Pfam" id="PF00535">
    <property type="entry name" value="Glycos_transf_2"/>
    <property type="match status" value="1"/>
</dbReference>
<reference evidence="2 3" key="1">
    <citation type="journal article" date="2016" name="Nat. Commun.">
        <title>Thousands of microbial genomes shed light on interconnected biogeochemical processes in an aquifer system.</title>
        <authorList>
            <person name="Anantharaman K."/>
            <person name="Brown C.T."/>
            <person name="Hug L.A."/>
            <person name="Sharon I."/>
            <person name="Castelle C.J."/>
            <person name="Probst A.J."/>
            <person name="Thomas B.C."/>
            <person name="Singh A."/>
            <person name="Wilkins M.J."/>
            <person name="Karaoz U."/>
            <person name="Brodie E.L."/>
            <person name="Williams K.H."/>
            <person name="Hubbard S.S."/>
            <person name="Banfield J.F."/>
        </authorList>
    </citation>
    <scope>NUCLEOTIDE SEQUENCE [LARGE SCALE GENOMIC DNA]</scope>
</reference>
<dbReference type="Proteomes" id="UP000176665">
    <property type="component" value="Unassembled WGS sequence"/>
</dbReference>
<dbReference type="PANTHER" id="PTHR10859:SF91">
    <property type="entry name" value="DOLICHYL-PHOSPHATE BETA-GLUCOSYLTRANSFERASE"/>
    <property type="match status" value="1"/>
</dbReference>
<feature type="domain" description="Glycosyltransferase 2-like" evidence="1">
    <location>
        <begin position="7"/>
        <end position="171"/>
    </location>
</feature>
<evidence type="ECO:0000259" key="1">
    <source>
        <dbReference type="Pfam" id="PF00535"/>
    </source>
</evidence>
<dbReference type="AlphaFoldDB" id="A0A1F5YQZ9"/>
<dbReference type="GO" id="GO:0006487">
    <property type="term" value="P:protein N-linked glycosylation"/>
    <property type="evidence" value="ECO:0007669"/>
    <property type="project" value="TreeGrafter"/>
</dbReference>
<sequence length="251" mass="28495">MTEIYLSVVIPCYNEERNIRLGALENVSSYLNRQKYNWEVILVDDGSTDDSHKLLLKFVKDKKKFKLLRKKHQGKAAAVITGVLKSQGKIILFTDLDQAAPLSEVEKLLHYFNKGFQIVIGSRNSIRLGAPLLRKAMAKGFMVARNLILNLGIKDTQCGFKAFQRNAALKIFPKLKVFNLHRHASGSTVTAGFDIELLYIAKLLDFKIAEVPVEWHYQETRHINPVKDSLESLLDLVKIRINSLTGQYQAV</sequence>
<dbReference type="STRING" id="1798371.A2W14_03925"/>
<organism evidence="2 3">
    <name type="scientific">Candidatus Gottesmanbacteria bacterium RBG_16_37_8</name>
    <dbReference type="NCBI Taxonomy" id="1798371"/>
    <lineage>
        <taxon>Bacteria</taxon>
        <taxon>Candidatus Gottesmaniibacteriota</taxon>
    </lineage>
</organism>
<dbReference type="InterPro" id="IPR029044">
    <property type="entry name" value="Nucleotide-diphossugar_trans"/>
</dbReference>
<comment type="caution">
    <text evidence="2">The sequence shown here is derived from an EMBL/GenBank/DDBJ whole genome shotgun (WGS) entry which is preliminary data.</text>
</comment>
<evidence type="ECO:0000313" key="2">
    <source>
        <dbReference type="EMBL" id="OGG02332.1"/>
    </source>
</evidence>
<gene>
    <name evidence="2" type="ORF">A2W14_03925</name>
</gene>
<protein>
    <recommendedName>
        <fullName evidence="1">Glycosyltransferase 2-like domain-containing protein</fullName>
    </recommendedName>
</protein>
<name>A0A1F5YQZ9_9BACT</name>
<dbReference type="InterPro" id="IPR001173">
    <property type="entry name" value="Glyco_trans_2-like"/>
</dbReference>
<evidence type="ECO:0000313" key="3">
    <source>
        <dbReference type="Proteomes" id="UP000176665"/>
    </source>
</evidence>
<accession>A0A1F5YQZ9</accession>
<dbReference type="EMBL" id="MFJA01000066">
    <property type="protein sequence ID" value="OGG02332.1"/>
    <property type="molecule type" value="Genomic_DNA"/>
</dbReference>
<dbReference type="PANTHER" id="PTHR10859">
    <property type="entry name" value="GLYCOSYL TRANSFERASE"/>
    <property type="match status" value="1"/>
</dbReference>
<proteinExistence type="predicted"/>
<dbReference type="SUPFAM" id="SSF53448">
    <property type="entry name" value="Nucleotide-diphospho-sugar transferases"/>
    <property type="match status" value="1"/>
</dbReference>